<keyword evidence="3" id="KW-0378">Hydrolase</keyword>
<dbReference type="Gene3D" id="3.20.20.140">
    <property type="entry name" value="Metal-dependent hydrolases"/>
    <property type="match status" value="2"/>
</dbReference>
<feature type="transmembrane region" description="Helical" evidence="1">
    <location>
        <begin position="301"/>
        <end position="319"/>
    </location>
</feature>
<evidence type="ECO:0000313" key="4">
    <source>
        <dbReference type="Proteomes" id="UP000053611"/>
    </source>
</evidence>
<dbReference type="RefSeq" id="XP_018280592.1">
    <property type="nucleotide sequence ID" value="XM_018425948.1"/>
</dbReference>
<keyword evidence="1" id="KW-1133">Transmembrane helix</keyword>
<dbReference type="GO" id="GO:0005737">
    <property type="term" value="C:cytoplasm"/>
    <property type="evidence" value="ECO:0007669"/>
    <property type="project" value="TreeGrafter"/>
</dbReference>
<dbReference type="Pfam" id="PF01979">
    <property type="entry name" value="Amidohydro_1"/>
    <property type="match status" value="2"/>
</dbReference>
<dbReference type="InterPro" id="IPR050138">
    <property type="entry name" value="DHOase/Allantoinase_Hydrolase"/>
</dbReference>
<feature type="transmembrane region" description="Helical" evidence="1">
    <location>
        <begin position="274"/>
        <end position="294"/>
    </location>
</feature>
<organism evidence="3 4">
    <name type="scientific">Cutaneotrichosporon oleaginosum</name>
    <dbReference type="NCBI Taxonomy" id="879819"/>
    <lineage>
        <taxon>Eukaryota</taxon>
        <taxon>Fungi</taxon>
        <taxon>Dikarya</taxon>
        <taxon>Basidiomycota</taxon>
        <taxon>Agaricomycotina</taxon>
        <taxon>Tremellomycetes</taxon>
        <taxon>Trichosporonales</taxon>
        <taxon>Trichosporonaceae</taxon>
        <taxon>Cutaneotrichosporon</taxon>
    </lineage>
</organism>
<feature type="transmembrane region" description="Helical" evidence="1">
    <location>
        <begin position="208"/>
        <end position="228"/>
    </location>
</feature>
<proteinExistence type="predicted"/>
<feature type="domain" description="Amidohydrolase-related" evidence="2">
    <location>
        <begin position="401"/>
        <end position="551"/>
    </location>
</feature>
<dbReference type="InterPro" id="IPR006680">
    <property type="entry name" value="Amidohydro-rel"/>
</dbReference>
<feature type="transmembrane region" description="Helical" evidence="1">
    <location>
        <begin position="235"/>
        <end position="254"/>
    </location>
</feature>
<gene>
    <name evidence="3" type="ORF">CC85DRAFT_311323</name>
</gene>
<keyword evidence="4" id="KW-1185">Reference proteome</keyword>
<evidence type="ECO:0000313" key="3">
    <source>
        <dbReference type="EMBL" id="KLT44101.1"/>
    </source>
</evidence>
<dbReference type="PROSITE" id="PS01137">
    <property type="entry name" value="TATD_1"/>
    <property type="match status" value="1"/>
</dbReference>
<dbReference type="OrthoDB" id="1924787at2759"/>
<reference evidence="3 4" key="1">
    <citation type="submission" date="2015-03" db="EMBL/GenBank/DDBJ databases">
        <title>Genomics and transcriptomics of the oil-accumulating basidiomycete yeast T. oleaginosus allow insights into substrate utilization and the diverse evolutionary trajectories of mating systems in fungi.</title>
        <authorList>
            <consortium name="DOE Joint Genome Institute"/>
            <person name="Kourist R."/>
            <person name="Kracht O."/>
            <person name="Bracharz F."/>
            <person name="Lipzen A."/>
            <person name="Nolan M."/>
            <person name="Ohm R."/>
            <person name="Grigoriev I."/>
            <person name="Sun S."/>
            <person name="Heitman J."/>
            <person name="Bruck T."/>
            <person name="Nowrousian M."/>
        </authorList>
    </citation>
    <scope>NUCLEOTIDE SEQUENCE [LARGE SCALE GENOMIC DNA]</scope>
    <source>
        <strain evidence="3 4">IBC0246</strain>
    </source>
</reference>
<sequence length="569" mass="60110">MSASKPTTTVVAEQAVLPGRLDYVPVSIDIADGKIAAVRSGLEPAPGAHVIRVPKGKVLLPGLIDTHVHLNQPGRTQWEGFATGTQAAVSGGVTTLVDMPLNSIPPTTTVANLREKQAAAKDAGIACDTGFWGGIIPGNAGDLVPLVKAGVKGFKCFLLHSGVDEFPHVSEQDIHDACSALKGTDALVMFHAELDPHGHNDTSGLVPASWGSVLSIGLAVALGTIVHARNTGQAMLGTVATGIASFLGVTLATYLSPWKPQHLAVDGGPGPNQIAMALTVGPALGVTVGAYIMGMDQIRNYAPLAIPIMGAVFAGSYLASGGEYAAWLATRPPKMEEDALQLVLRICRAFPDLRFHIVHLSAASALPALRAARAGTDGGAPVKNLTVETCFHYLCLEAENVPRDAAQFKCCPPIRDAKNRRALIKAVKNGEIQYVVSDHSPCTPELKKGGFMSAWGGVSSLGLGLQLLHTELDVGVPRLVEWLGINQARQVGLEGIKGELKAGYDADFVIFDPEASEVITKDHLLFRNKVSPYLGKTVRGRVEQTYLRGRKVFDYSEGVTDKTSGQFQV</sequence>
<dbReference type="PANTHER" id="PTHR43668:SF2">
    <property type="entry name" value="ALLANTOINASE"/>
    <property type="match status" value="1"/>
</dbReference>
<dbReference type="InterPro" id="IPR032466">
    <property type="entry name" value="Metal_Hydrolase"/>
</dbReference>
<accession>A0A0J0XSM4</accession>
<protein>
    <submittedName>
        <fullName evidence="3">Metallo-dependent hydrolase</fullName>
    </submittedName>
</protein>
<evidence type="ECO:0000259" key="2">
    <source>
        <dbReference type="Pfam" id="PF01979"/>
    </source>
</evidence>
<feature type="domain" description="Amidohydrolase-related" evidence="2">
    <location>
        <begin position="58"/>
        <end position="199"/>
    </location>
</feature>
<dbReference type="STRING" id="879819.A0A0J0XSM4"/>
<dbReference type="GO" id="GO:0006145">
    <property type="term" value="P:purine nucleobase catabolic process"/>
    <property type="evidence" value="ECO:0007669"/>
    <property type="project" value="TreeGrafter"/>
</dbReference>
<dbReference type="GO" id="GO:0004038">
    <property type="term" value="F:allantoinase activity"/>
    <property type="evidence" value="ECO:0007669"/>
    <property type="project" value="TreeGrafter"/>
</dbReference>
<keyword evidence="1" id="KW-0812">Transmembrane</keyword>
<dbReference type="InterPro" id="IPR018228">
    <property type="entry name" value="DNase_TatD-rel_CS"/>
</dbReference>
<dbReference type="Proteomes" id="UP000053611">
    <property type="component" value="Unassembled WGS sequence"/>
</dbReference>
<dbReference type="PANTHER" id="PTHR43668">
    <property type="entry name" value="ALLANTOINASE"/>
    <property type="match status" value="1"/>
</dbReference>
<dbReference type="GeneID" id="28986551"/>
<name>A0A0J0XSM4_9TREE</name>
<dbReference type="SUPFAM" id="SSF51556">
    <property type="entry name" value="Metallo-dependent hydrolases"/>
    <property type="match status" value="1"/>
</dbReference>
<dbReference type="EMBL" id="KQ087189">
    <property type="protein sequence ID" value="KLT44101.1"/>
    <property type="molecule type" value="Genomic_DNA"/>
</dbReference>
<dbReference type="InterPro" id="IPR011059">
    <property type="entry name" value="Metal-dep_hydrolase_composite"/>
</dbReference>
<keyword evidence="1" id="KW-0472">Membrane</keyword>
<evidence type="ECO:0000256" key="1">
    <source>
        <dbReference type="SAM" id="Phobius"/>
    </source>
</evidence>
<dbReference type="AlphaFoldDB" id="A0A0J0XSM4"/>
<dbReference type="SUPFAM" id="SSF51338">
    <property type="entry name" value="Composite domain of metallo-dependent hydrolases"/>
    <property type="match status" value="1"/>
</dbReference>